<dbReference type="GO" id="GO:0006355">
    <property type="term" value="P:regulation of DNA-templated transcription"/>
    <property type="evidence" value="ECO:0007669"/>
    <property type="project" value="InterPro"/>
</dbReference>
<keyword evidence="8" id="KW-0597">Phosphoprotein</keyword>
<dbReference type="Pfam" id="PF25601">
    <property type="entry name" value="AAA_lid_14"/>
    <property type="match status" value="1"/>
</dbReference>
<dbReference type="InterPro" id="IPR003593">
    <property type="entry name" value="AAA+_ATPase"/>
</dbReference>
<dbReference type="PROSITE" id="PS50045">
    <property type="entry name" value="SIGMA54_INTERACT_4"/>
    <property type="match status" value="1"/>
</dbReference>
<comment type="function">
    <text evidence="7">May play the central regulatory role in sporulation. It may be an element of the effector pathway responsible for the activation of sporulation genes in response to nutritional stress. Spo0A may act in concert with spo0H (a sigma factor) to control the expression of some genes that are critical to the sporulation process.</text>
</comment>
<dbReference type="InterPro" id="IPR058031">
    <property type="entry name" value="AAA_lid_NorR"/>
</dbReference>
<dbReference type="OrthoDB" id="9803970at2"/>
<keyword evidence="6" id="KW-0804">Transcription</keyword>
<evidence type="ECO:0000256" key="7">
    <source>
        <dbReference type="ARBA" id="ARBA00024867"/>
    </source>
</evidence>
<dbReference type="PROSITE" id="PS00676">
    <property type="entry name" value="SIGMA54_INTERACT_2"/>
    <property type="match status" value="1"/>
</dbReference>
<dbReference type="InterPro" id="IPR025943">
    <property type="entry name" value="Sigma_54_int_dom_ATP-bd_2"/>
</dbReference>
<dbReference type="GO" id="GO:0005524">
    <property type="term" value="F:ATP binding"/>
    <property type="evidence" value="ECO:0007669"/>
    <property type="project" value="UniProtKB-KW"/>
</dbReference>
<dbReference type="EMBL" id="WXEY01000011">
    <property type="protein sequence ID" value="MZP30291.1"/>
    <property type="molecule type" value="Genomic_DNA"/>
</dbReference>
<proteinExistence type="predicted"/>
<dbReference type="InterPro" id="IPR002078">
    <property type="entry name" value="Sigma_54_int"/>
</dbReference>
<evidence type="ECO:0000313" key="12">
    <source>
        <dbReference type="Proteomes" id="UP000463470"/>
    </source>
</evidence>
<dbReference type="FunFam" id="3.40.50.300:FF:000006">
    <property type="entry name" value="DNA-binding transcriptional regulator NtrC"/>
    <property type="match status" value="1"/>
</dbReference>
<dbReference type="SMART" id="SM00448">
    <property type="entry name" value="REC"/>
    <property type="match status" value="1"/>
</dbReference>
<keyword evidence="12" id="KW-1185">Reference proteome</keyword>
<comment type="caution">
    <text evidence="11">The sequence shown here is derived from an EMBL/GenBank/DDBJ whole genome shotgun (WGS) entry which is preliminary data.</text>
</comment>
<reference evidence="11 12" key="1">
    <citation type="submission" date="2020-01" db="EMBL/GenBank/DDBJ databases">
        <title>Whole-genome sequence of Heliobacterium undosum DSM 13378.</title>
        <authorList>
            <person name="Kyndt J.A."/>
            <person name="Meyer T.E."/>
        </authorList>
    </citation>
    <scope>NUCLEOTIDE SEQUENCE [LARGE SCALE GENOMIC DNA]</scope>
    <source>
        <strain evidence="11 12">DSM 13378</strain>
    </source>
</reference>
<dbReference type="Gene3D" id="3.40.50.300">
    <property type="entry name" value="P-loop containing nucleotide triphosphate hydrolases"/>
    <property type="match status" value="1"/>
</dbReference>
<dbReference type="PROSITE" id="PS50110">
    <property type="entry name" value="RESPONSE_REGULATORY"/>
    <property type="match status" value="1"/>
</dbReference>
<dbReference type="Pfam" id="PF00158">
    <property type="entry name" value="Sigma54_activat"/>
    <property type="match status" value="1"/>
</dbReference>
<evidence type="ECO:0000256" key="3">
    <source>
        <dbReference type="ARBA" id="ARBA00022840"/>
    </source>
</evidence>
<organism evidence="11 12">
    <name type="scientific">Heliomicrobium undosum</name>
    <dbReference type="NCBI Taxonomy" id="121734"/>
    <lineage>
        <taxon>Bacteria</taxon>
        <taxon>Bacillati</taxon>
        <taxon>Bacillota</taxon>
        <taxon>Clostridia</taxon>
        <taxon>Eubacteriales</taxon>
        <taxon>Heliobacteriaceae</taxon>
        <taxon>Heliomicrobium</taxon>
    </lineage>
</organism>
<dbReference type="PROSITE" id="PS00688">
    <property type="entry name" value="SIGMA54_INTERACT_3"/>
    <property type="match status" value="1"/>
</dbReference>
<dbReference type="CDD" id="cd00009">
    <property type="entry name" value="AAA"/>
    <property type="match status" value="1"/>
</dbReference>
<accession>A0A845LBJ0</accession>
<evidence type="ECO:0000256" key="2">
    <source>
        <dbReference type="ARBA" id="ARBA00022741"/>
    </source>
</evidence>
<protein>
    <recommendedName>
        <fullName evidence="1">Stage 0 sporulation protein A homolog</fullName>
    </recommendedName>
</protein>
<dbReference type="Pfam" id="PF00072">
    <property type="entry name" value="Response_reg"/>
    <property type="match status" value="1"/>
</dbReference>
<dbReference type="Proteomes" id="UP000463470">
    <property type="component" value="Unassembled WGS sequence"/>
</dbReference>
<dbReference type="Gene3D" id="1.10.10.60">
    <property type="entry name" value="Homeodomain-like"/>
    <property type="match status" value="1"/>
</dbReference>
<dbReference type="InterPro" id="IPR001789">
    <property type="entry name" value="Sig_transdc_resp-reg_receiver"/>
</dbReference>
<feature type="domain" description="Response regulatory" evidence="10">
    <location>
        <begin position="2"/>
        <end position="118"/>
    </location>
</feature>
<evidence type="ECO:0000313" key="11">
    <source>
        <dbReference type="EMBL" id="MZP30291.1"/>
    </source>
</evidence>
<dbReference type="SUPFAM" id="SSF52172">
    <property type="entry name" value="CheY-like"/>
    <property type="match status" value="1"/>
</dbReference>
<keyword evidence="3" id="KW-0067">ATP-binding</keyword>
<keyword evidence="5" id="KW-0238">DNA-binding</keyword>
<dbReference type="PRINTS" id="PR01590">
    <property type="entry name" value="HTHFIS"/>
</dbReference>
<evidence type="ECO:0000256" key="8">
    <source>
        <dbReference type="PROSITE-ProRule" id="PRU00169"/>
    </source>
</evidence>
<dbReference type="InterPro" id="IPR027417">
    <property type="entry name" value="P-loop_NTPase"/>
</dbReference>
<evidence type="ECO:0000256" key="1">
    <source>
        <dbReference type="ARBA" id="ARBA00018672"/>
    </source>
</evidence>
<dbReference type="Gene3D" id="1.10.8.60">
    <property type="match status" value="1"/>
</dbReference>
<dbReference type="InterPro" id="IPR025944">
    <property type="entry name" value="Sigma_54_int_dom_CS"/>
</dbReference>
<sequence length="493" mass="55061">MNILLVDDDLDSRACIGDFLRDLGHAVDECDNGREALTRYYQGAYAMVLSDIRMPLLSGLDLLQTIMAQPSGQDTAVVLFTGHGDVESAVSALRAGASDYLLKPINVEQLAVITERIAARQVWNPKPRRSSGVAPVEVKEAIVTEPGQTRVVIHSATLSGIGIFSETMRSIVQSALKFHTDRSIPVLIERETGTGKEVISRLIHFGSIEESAPFIDINCAALTSTLFESELFGYEAGAFTGGLTKGQRGKLDLAQGGTLFLDEVGELALELQGKLLRVIQEKEYYRVGGLKKVAANVRIICATNQDLEKNVSEGRFRKDLFYRLRVGHIQLPPLRRRPDDIVPLAGMFLRAAAKQKQKRFKRISTEAAMILLDYPWPGNVRELRNTMEWVVFMFDEEELQPTHLALLQASRPQSLVAQSPETPSLDPYRFSLPAKGFELEDFVDRIVSEALQMHRGNKTETARYLGISRRSLYCRLERIQNRFKGVANVEGWK</sequence>
<dbReference type="SUPFAM" id="SSF52540">
    <property type="entry name" value="P-loop containing nucleoside triphosphate hydrolases"/>
    <property type="match status" value="1"/>
</dbReference>
<keyword evidence="2" id="KW-0547">Nucleotide-binding</keyword>
<dbReference type="SUPFAM" id="SSF46689">
    <property type="entry name" value="Homeodomain-like"/>
    <property type="match status" value="1"/>
</dbReference>
<keyword evidence="4" id="KW-0805">Transcription regulation</keyword>
<dbReference type="Gene3D" id="3.40.50.2300">
    <property type="match status" value="1"/>
</dbReference>
<evidence type="ECO:0000259" key="10">
    <source>
        <dbReference type="PROSITE" id="PS50110"/>
    </source>
</evidence>
<dbReference type="InterPro" id="IPR009057">
    <property type="entry name" value="Homeodomain-like_sf"/>
</dbReference>
<dbReference type="CDD" id="cd00156">
    <property type="entry name" value="REC"/>
    <property type="match status" value="1"/>
</dbReference>
<evidence type="ECO:0000256" key="5">
    <source>
        <dbReference type="ARBA" id="ARBA00023125"/>
    </source>
</evidence>
<name>A0A845LBJ0_9FIRM</name>
<evidence type="ECO:0000256" key="4">
    <source>
        <dbReference type="ARBA" id="ARBA00023015"/>
    </source>
</evidence>
<gene>
    <name evidence="11" type="ORF">GTO91_11275</name>
</gene>
<feature type="modified residue" description="4-aspartylphosphate" evidence="8">
    <location>
        <position position="51"/>
    </location>
</feature>
<evidence type="ECO:0000256" key="6">
    <source>
        <dbReference type="ARBA" id="ARBA00023163"/>
    </source>
</evidence>
<dbReference type="InterPro" id="IPR011006">
    <property type="entry name" value="CheY-like_superfamily"/>
</dbReference>
<dbReference type="RefSeq" id="WP_161258812.1">
    <property type="nucleotide sequence ID" value="NZ_WXEY01000011.1"/>
</dbReference>
<dbReference type="Pfam" id="PF02954">
    <property type="entry name" value="HTH_8"/>
    <property type="match status" value="1"/>
</dbReference>
<dbReference type="GO" id="GO:0043565">
    <property type="term" value="F:sequence-specific DNA binding"/>
    <property type="evidence" value="ECO:0007669"/>
    <property type="project" value="InterPro"/>
</dbReference>
<dbReference type="InterPro" id="IPR002197">
    <property type="entry name" value="HTH_Fis"/>
</dbReference>
<feature type="domain" description="Sigma-54 factor interaction" evidence="9">
    <location>
        <begin position="165"/>
        <end position="392"/>
    </location>
</feature>
<dbReference type="GO" id="GO:0000160">
    <property type="term" value="P:phosphorelay signal transduction system"/>
    <property type="evidence" value="ECO:0007669"/>
    <property type="project" value="InterPro"/>
</dbReference>
<dbReference type="PANTHER" id="PTHR32071">
    <property type="entry name" value="TRANSCRIPTIONAL REGULATORY PROTEIN"/>
    <property type="match status" value="1"/>
</dbReference>
<dbReference type="SMART" id="SM00382">
    <property type="entry name" value="AAA"/>
    <property type="match status" value="1"/>
</dbReference>
<evidence type="ECO:0000259" key="9">
    <source>
        <dbReference type="PROSITE" id="PS50045"/>
    </source>
</evidence>
<dbReference type="AlphaFoldDB" id="A0A845LBJ0"/>